<feature type="region of interest" description="Disordered" evidence="6">
    <location>
        <begin position="1"/>
        <end position="24"/>
    </location>
</feature>
<feature type="transmembrane region" description="Helical" evidence="7">
    <location>
        <begin position="83"/>
        <end position="108"/>
    </location>
</feature>
<feature type="transmembrane region" description="Helical" evidence="7">
    <location>
        <begin position="153"/>
        <end position="174"/>
    </location>
</feature>
<keyword evidence="3 7" id="KW-1133">Transmembrane helix</keyword>
<dbReference type="PANTHER" id="PTHR22776:SF49">
    <property type="entry name" value="MARVEL DOMAIN-CONTAINING PROTEIN"/>
    <property type="match status" value="1"/>
</dbReference>
<dbReference type="EMBL" id="VSWD01000012">
    <property type="protein sequence ID" value="KAK3085695.1"/>
    <property type="molecule type" value="Genomic_DNA"/>
</dbReference>
<sequence length="217" mass="23792">MSVKIDESVQHQDGAGEEGATSTSDDDLYKFSIGSCNLSLNLTYMKSILGILNAAEIVLSLCGLISIAAAFQPVCDFKYGSSYGFYDFIGSTVFVTRTILYILFVLSVEEKWCMKFVPWLIVRFFVLAVYALFYLIASIAVVANICYQDGNTVAGIFGFMVTGVLAADCVFSLLKLRNEHPPSSNRILIILGVERLPPTSDNSAPTTDPELDDTPKY</sequence>
<keyword evidence="4 5" id="KW-0472">Membrane</keyword>
<comment type="caution">
    <text evidence="9">The sequence shown here is derived from an EMBL/GenBank/DDBJ whole genome shotgun (WGS) entry which is preliminary data.</text>
</comment>
<evidence type="ECO:0000313" key="9">
    <source>
        <dbReference type="EMBL" id="KAK3085695.1"/>
    </source>
</evidence>
<dbReference type="InterPro" id="IPR050578">
    <property type="entry name" value="MARVEL-CKLF_proteins"/>
</dbReference>
<evidence type="ECO:0000259" key="8">
    <source>
        <dbReference type="PROSITE" id="PS51225"/>
    </source>
</evidence>
<evidence type="ECO:0000256" key="1">
    <source>
        <dbReference type="ARBA" id="ARBA00004141"/>
    </source>
</evidence>
<dbReference type="AlphaFoldDB" id="A0AA89BWZ6"/>
<feature type="transmembrane region" description="Helical" evidence="7">
    <location>
        <begin position="120"/>
        <end position="141"/>
    </location>
</feature>
<comment type="subcellular location">
    <subcellularLocation>
        <location evidence="1">Membrane</location>
        <topology evidence="1">Multi-pass membrane protein</topology>
    </subcellularLocation>
</comment>
<evidence type="ECO:0000256" key="2">
    <source>
        <dbReference type="ARBA" id="ARBA00022692"/>
    </source>
</evidence>
<reference evidence="9" key="1">
    <citation type="submission" date="2019-08" db="EMBL/GenBank/DDBJ databases">
        <title>The improved chromosome-level genome for the pearl oyster Pinctada fucata martensii using PacBio sequencing and Hi-C.</title>
        <authorList>
            <person name="Zheng Z."/>
        </authorList>
    </citation>
    <scope>NUCLEOTIDE SEQUENCE</scope>
    <source>
        <strain evidence="9">ZZ-2019</strain>
        <tissue evidence="9">Adductor muscle</tissue>
    </source>
</reference>
<dbReference type="InterPro" id="IPR008253">
    <property type="entry name" value="Marvel"/>
</dbReference>
<gene>
    <name evidence="9" type="ORF">FSP39_007359</name>
</gene>
<feature type="domain" description="MARVEL" evidence="8">
    <location>
        <begin position="44"/>
        <end position="177"/>
    </location>
</feature>
<dbReference type="Proteomes" id="UP001186944">
    <property type="component" value="Unassembled WGS sequence"/>
</dbReference>
<evidence type="ECO:0000256" key="7">
    <source>
        <dbReference type="SAM" id="Phobius"/>
    </source>
</evidence>
<organism evidence="9 10">
    <name type="scientific">Pinctada imbricata</name>
    <name type="common">Atlantic pearl-oyster</name>
    <name type="synonym">Pinctada martensii</name>
    <dbReference type="NCBI Taxonomy" id="66713"/>
    <lineage>
        <taxon>Eukaryota</taxon>
        <taxon>Metazoa</taxon>
        <taxon>Spiralia</taxon>
        <taxon>Lophotrochozoa</taxon>
        <taxon>Mollusca</taxon>
        <taxon>Bivalvia</taxon>
        <taxon>Autobranchia</taxon>
        <taxon>Pteriomorphia</taxon>
        <taxon>Pterioida</taxon>
        <taxon>Pterioidea</taxon>
        <taxon>Pteriidae</taxon>
        <taxon>Pinctada</taxon>
    </lineage>
</organism>
<protein>
    <recommendedName>
        <fullName evidence="8">MARVEL domain-containing protein</fullName>
    </recommendedName>
</protein>
<dbReference type="PROSITE" id="PS51225">
    <property type="entry name" value="MARVEL"/>
    <property type="match status" value="1"/>
</dbReference>
<name>A0AA89BWZ6_PINIB</name>
<evidence type="ECO:0000256" key="4">
    <source>
        <dbReference type="ARBA" id="ARBA00023136"/>
    </source>
</evidence>
<keyword evidence="2 5" id="KW-0812">Transmembrane</keyword>
<feature type="compositionally biased region" description="Basic and acidic residues" evidence="6">
    <location>
        <begin position="1"/>
        <end position="10"/>
    </location>
</feature>
<evidence type="ECO:0000256" key="5">
    <source>
        <dbReference type="PROSITE-ProRule" id="PRU00581"/>
    </source>
</evidence>
<dbReference type="PANTHER" id="PTHR22776">
    <property type="entry name" value="MARVEL-CONTAINING POTENTIAL LIPID RAFT-ASSOCIATED PROTEIN"/>
    <property type="match status" value="1"/>
</dbReference>
<proteinExistence type="predicted"/>
<dbReference type="GO" id="GO:0016020">
    <property type="term" value="C:membrane"/>
    <property type="evidence" value="ECO:0007669"/>
    <property type="project" value="UniProtKB-SubCell"/>
</dbReference>
<evidence type="ECO:0000313" key="10">
    <source>
        <dbReference type="Proteomes" id="UP001186944"/>
    </source>
</evidence>
<evidence type="ECO:0000256" key="6">
    <source>
        <dbReference type="SAM" id="MobiDB-lite"/>
    </source>
</evidence>
<accession>A0AA89BWZ6</accession>
<keyword evidence="10" id="KW-1185">Reference proteome</keyword>
<evidence type="ECO:0000256" key="3">
    <source>
        <dbReference type="ARBA" id="ARBA00022989"/>
    </source>
</evidence>
<feature type="transmembrane region" description="Helical" evidence="7">
    <location>
        <begin position="48"/>
        <end position="71"/>
    </location>
</feature>